<dbReference type="AlphaFoldDB" id="A0A193QJ45"/>
<dbReference type="OrthoDB" id="9854623at2"/>
<dbReference type="Proteomes" id="UP000245838">
    <property type="component" value="Chromosome sggmmb4_Chromosome"/>
</dbReference>
<organism evidence="1 2">
    <name type="scientific">Sodalis glossinidius (strain morsitans)</name>
    <dbReference type="NCBI Taxonomy" id="343509"/>
    <lineage>
        <taxon>Bacteria</taxon>
        <taxon>Pseudomonadati</taxon>
        <taxon>Pseudomonadota</taxon>
        <taxon>Gammaproteobacteria</taxon>
        <taxon>Enterobacterales</taxon>
        <taxon>Bruguierivoracaceae</taxon>
        <taxon>Sodalis</taxon>
    </lineage>
</organism>
<protein>
    <submittedName>
        <fullName evidence="1">Uncharacterized protein</fullName>
    </submittedName>
</protein>
<name>A0A193QJ45_SODGM</name>
<dbReference type="BioCyc" id="SGLO343509:SGP1_RS10860-MONOMER"/>
<dbReference type="RefSeq" id="WP_041866899.1">
    <property type="nucleotide sequence ID" value="NC_007712.1"/>
</dbReference>
<accession>A0A193QJ45</accession>
<gene>
    <name evidence="1" type="ORF">SGGMMB4_02754</name>
</gene>
<evidence type="ECO:0000313" key="1">
    <source>
        <dbReference type="EMBL" id="CRL45197.1"/>
    </source>
</evidence>
<sequence length="59" mass="6885">MDKNANLMKDKVMFYNSTPGIWLFPDGKVITSYYEAQQKADKLGMNLQMPNLRRFSNSH</sequence>
<reference evidence="1 2" key="1">
    <citation type="submission" date="2015-05" db="EMBL/GenBank/DDBJ databases">
        <authorList>
            <person name="Goodhead I."/>
        </authorList>
    </citation>
    <scope>NUCLEOTIDE SEQUENCE [LARGE SCALE GENOMIC DNA]</scope>
    <source>
        <strain evidence="2">morsitans</strain>
    </source>
</reference>
<proteinExistence type="predicted"/>
<evidence type="ECO:0000313" key="2">
    <source>
        <dbReference type="Proteomes" id="UP000245838"/>
    </source>
</evidence>
<dbReference type="EMBL" id="LN854557">
    <property type="protein sequence ID" value="CRL45197.1"/>
    <property type="molecule type" value="Genomic_DNA"/>
</dbReference>